<keyword evidence="2 5" id="KW-0238">DNA-binding</keyword>
<dbReference type="SMART" id="SM00354">
    <property type="entry name" value="HTH_LACI"/>
    <property type="match status" value="1"/>
</dbReference>
<dbReference type="InterPro" id="IPR010982">
    <property type="entry name" value="Lambda_DNA-bd_dom_sf"/>
</dbReference>
<evidence type="ECO:0000259" key="4">
    <source>
        <dbReference type="PROSITE" id="PS50932"/>
    </source>
</evidence>
<protein>
    <submittedName>
        <fullName evidence="5">LacI family DNA-binding transcriptional regulator</fullName>
    </submittedName>
</protein>
<proteinExistence type="predicted"/>
<dbReference type="Gene3D" id="1.10.260.40">
    <property type="entry name" value="lambda repressor-like DNA-binding domains"/>
    <property type="match status" value="1"/>
</dbReference>
<feature type="domain" description="HTH lacI-type" evidence="4">
    <location>
        <begin position="1"/>
        <end position="57"/>
    </location>
</feature>
<sequence>MTDRDVAVEAGVSRATVYYVLNEDANHRIPDPTRQRVLDAVDKLRYVPFGPARMLRRGQSSVVLLLTHGLEHATDRVATDLVTALGAALESRGLHLVWQIDGEVGRDPSIDLAPVVVLSSAAPGEPDFARATADYPVPVLPAFPDLDRFTAAAAAAQAELAVGAGRTRLAYAALDEPALERSVALRREKVSGVAAAGRLPAVQTLLLGSTRDEARASLGAFLDQHPDVDVICAFNDEVAFRILAAARDLGIEVPSRVGVIGVDDLPFGAFTTPALTTVEPDLSSFVDAFADHIRRVCDGEEGEGPQLPTSFRAVRRGSL</sequence>
<accession>A0ABU3RU99</accession>
<dbReference type="InterPro" id="IPR028082">
    <property type="entry name" value="Peripla_BP_I"/>
</dbReference>
<dbReference type="Gene3D" id="3.40.50.2300">
    <property type="match status" value="2"/>
</dbReference>
<dbReference type="PROSITE" id="PS50932">
    <property type="entry name" value="HTH_LACI_2"/>
    <property type="match status" value="1"/>
</dbReference>
<dbReference type="InterPro" id="IPR000843">
    <property type="entry name" value="HTH_LacI"/>
</dbReference>
<dbReference type="SUPFAM" id="SSF53822">
    <property type="entry name" value="Periplasmic binding protein-like I"/>
    <property type="match status" value="1"/>
</dbReference>
<dbReference type="SUPFAM" id="SSF47413">
    <property type="entry name" value="lambda repressor-like DNA-binding domains"/>
    <property type="match status" value="1"/>
</dbReference>
<name>A0ABU3RU99_9MICO</name>
<reference evidence="5 6" key="1">
    <citation type="submission" date="2023-09" db="EMBL/GenBank/DDBJ databases">
        <title>Microbacterium fusihabitans sp. nov., Microbacterium phycihabitans sp. nov., and Microbacterium cervinum sp. nov., isolated from dried seaweeds of beach.</title>
        <authorList>
            <person name="Lee S.D."/>
        </authorList>
    </citation>
    <scope>NUCLEOTIDE SEQUENCE [LARGE SCALE GENOMIC DNA]</scope>
    <source>
        <strain evidence="5 6">KSW2-21</strain>
    </source>
</reference>
<dbReference type="EMBL" id="JAWDIU010000001">
    <property type="protein sequence ID" value="MDU0326369.1"/>
    <property type="molecule type" value="Genomic_DNA"/>
</dbReference>
<dbReference type="Pfam" id="PF13377">
    <property type="entry name" value="Peripla_BP_3"/>
    <property type="match status" value="1"/>
</dbReference>
<dbReference type="CDD" id="cd01392">
    <property type="entry name" value="HTH_LacI"/>
    <property type="match status" value="1"/>
</dbReference>
<evidence type="ECO:0000256" key="2">
    <source>
        <dbReference type="ARBA" id="ARBA00023125"/>
    </source>
</evidence>
<dbReference type="RefSeq" id="WP_316000980.1">
    <property type="nucleotide sequence ID" value="NZ_JAWDIU010000001.1"/>
</dbReference>
<dbReference type="GO" id="GO:0003677">
    <property type="term" value="F:DNA binding"/>
    <property type="evidence" value="ECO:0007669"/>
    <property type="project" value="UniProtKB-KW"/>
</dbReference>
<keyword evidence="1" id="KW-0805">Transcription regulation</keyword>
<comment type="caution">
    <text evidence="5">The sequence shown here is derived from an EMBL/GenBank/DDBJ whole genome shotgun (WGS) entry which is preliminary data.</text>
</comment>
<dbReference type="Pfam" id="PF00356">
    <property type="entry name" value="LacI"/>
    <property type="match status" value="1"/>
</dbReference>
<dbReference type="PANTHER" id="PTHR30146">
    <property type="entry name" value="LACI-RELATED TRANSCRIPTIONAL REPRESSOR"/>
    <property type="match status" value="1"/>
</dbReference>
<evidence type="ECO:0000313" key="6">
    <source>
        <dbReference type="Proteomes" id="UP001256673"/>
    </source>
</evidence>
<gene>
    <name evidence="5" type="ORF">RWH43_06305</name>
</gene>
<organism evidence="5 6">
    <name type="scientific">Microbacterium algihabitans</name>
    <dbReference type="NCBI Taxonomy" id="3075992"/>
    <lineage>
        <taxon>Bacteria</taxon>
        <taxon>Bacillati</taxon>
        <taxon>Actinomycetota</taxon>
        <taxon>Actinomycetes</taxon>
        <taxon>Micrococcales</taxon>
        <taxon>Microbacteriaceae</taxon>
        <taxon>Microbacterium</taxon>
    </lineage>
</organism>
<evidence type="ECO:0000256" key="3">
    <source>
        <dbReference type="ARBA" id="ARBA00023163"/>
    </source>
</evidence>
<dbReference type="PANTHER" id="PTHR30146:SF153">
    <property type="entry name" value="LACTOSE OPERON REPRESSOR"/>
    <property type="match status" value="1"/>
</dbReference>
<evidence type="ECO:0000313" key="5">
    <source>
        <dbReference type="EMBL" id="MDU0326369.1"/>
    </source>
</evidence>
<dbReference type="InterPro" id="IPR046335">
    <property type="entry name" value="LacI/GalR-like_sensor"/>
</dbReference>
<keyword evidence="6" id="KW-1185">Reference proteome</keyword>
<evidence type="ECO:0000256" key="1">
    <source>
        <dbReference type="ARBA" id="ARBA00023015"/>
    </source>
</evidence>
<dbReference type="Proteomes" id="UP001256673">
    <property type="component" value="Unassembled WGS sequence"/>
</dbReference>
<keyword evidence="3" id="KW-0804">Transcription</keyword>